<dbReference type="OrthoDB" id="10618174at2759"/>
<feature type="transmembrane region" description="Helical" evidence="2">
    <location>
        <begin position="14"/>
        <end position="33"/>
    </location>
</feature>
<evidence type="ECO:0000313" key="3">
    <source>
        <dbReference type="EMBL" id="CAG8651366.1"/>
    </source>
</evidence>
<keyword evidence="2" id="KW-0812">Transmembrane</keyword>
<accession>A0A9N9DSZ0</accession>
<dbReference type="EMBL" id="CAJVPQ010004438">
    <property type="protein sequence ID" value="CAG8651366.1"/>
    <property type="molecule type" value="Genomic_DNA"/>
</dbReference>
<keyword evidence="2" id="KW-0472">Membrane</keyword>
<organism evidence="3 4">
    <name type="scientific">Funneliformis caledonium</name>
    <dbReference type="NCBI Taxonomy" id="1117310"/>
    <lineage>
        <taxon>Eukaryota</taxon>
        <taxon>Fungi</taxon>
        <taxon>Fungi incertae sedis</taxon>
        <taxon>Mucoromycota</taxon>
        <taxon>Glomeromycotina</taxon>
        <taxon>Glomeromycetes</taxon>
        <taxon>Glomerales</taxon>
        <taxon>Glomeraceae</taxon>
        <taxon>Funneliformis</taxon>
    </lineage>
</organism>
<dbReference type="AlphaFoldDB" id="A0A9N9DSZ0"/>
<evidence type="ECO:0000313" key="4">
    <source>
        <dbReference type="Proteomes" id="UP000789570"/>
    </source>
</evidence>
<gene>
    <name evidence="3" type="ORF">FCALED_LOCUS11083</name>
</gene>
<evidence type="ECO:0000256" key="2">
    <source>
        <dbReference type="SAM" id="Phobius"/>
    </source>
</evidence>
<feature type="region of interest" description="Disordered" evidence="1">
    <location>
        <begin position="35"/>
        <end position="75"/>
    </location>
</feature>
<dbReference type="Proteomes" id="UP000789570">
    <property type="component" value="Unassembled WGS sequence"/>
</dbReference>
<reference evidence="3" key="1">
    <citation type="submission" date="2021-06" db="EMBL/GenBank/DDBJ databases">
        <authorList>
            <person name="Kallberg Y."/>
            <person name="Tangrot J."/>
            <person name="Rosling A."/>
        </authorList>
    </citation>
    <scope>NUCLEOTIDE SEQUENCE</scope>
    <source>
        <strain evidence="3">UK204</strain>
    </source>
</reference>
<evidence type="ECO:0000256" key="1">
    <source>
        <dbReference type="SAM" id="MobiDB-lite"/>
    </source>
</evidence>
<sequence length="75" mass="8331">MLHEEIKASKMKQILRLFIVLAFIVVMVTPMAVNKRQLPECPTDDNTTAPPNMSDNDAVPTSNDDTCYKPKPANA</sequence>
<protein>
    <submittedName>
        <fullName evidence="3">2948_t:CDS:1</fullName>
    </submittedName>
</protein>
<feature type="compositionally biased region" description="Polar residues" evidence="1">
    <location>
        <begin position="44"/>
        <end position="65"/>
    </location>
</feature>
<comment type="caution">
    <text evidence="3">The sequence shown here is derived from an EMBL/GenBank/DDBJ whole genome shotgun (WGS) entry which is preliminary data.</text>
</comment>
<name>A0A9N9DSZ0_9GLOM</name>
<proteinExistence type="predicted"/>
<keyword evidence="2" id="KW-1133">Transmembrane helix</keyword>
<keyword evidence="4" id="KW-1185">Reference proteome</keyword>